<feature type="domain" description="Polypeptide-transport-associated ShlB-type" evidence="5">
    <location>
        <begin position="19"/>
        <end position="77"/>
    </location>
</feature>
<dbReference type="PANTHER" id="PTHR34597:SF1">
    <property type="entry name" value="HEME_HEMOPEXIN TRANSPORTER PROTEIN HUXB"/>
    <property type="match status" value="1"/>
</dbReference>
<evidence type="ECO:0000256" key="1">
    <source>
        <dbReference type="ARBA" id="ARBA00022452"/>
    </source>
</evidence>
<accession>A0A8E9ZQT5</accession>
<dbReference type="EMBL" id="CP075145">
    <property type="protein sequence ID" value="QWJ71802.1"/>
    <property type="molecule type" value="Genomic_DNA"/>
</dbReference>
<keyword evidence="3" id="KW-0998">Cell outer membrane</keyword>
<dbReference type="GO" id="GO:0098046">
    <property type="term" value="C:type V protein secretion system complex"/>
    <property type="evidence" value="ECO:0007669"/>
    <property type="project" value="TreeGrafter"/>
</dbReference>
<gene>
    <name evidence="6" type="ORF">ABB53_023335</name>
</gene>
<keyword evidence="6" id="KW-0614">Plasmid</keyword>
<feature type="domain" description="Haemolysin activator HlyB C-terminal" evidence="4">
    <location>
        <begin position="145"/>
        <end position="447"/>
    </location>
</feature>
<organism evidence="6">
    <name type="scientific">Salmonella diarizonae</name>
    <dbReference type="NCBI Taxonomy" id="59204"/>
    <lineage>
        <taxon>Bacteria</taxon>
        <taxon>Pseudomonadati</taxon>
        <taxon>Pseudomonadota</taxon>
        <taxon>Gammaproteobacteria</taxon>
        <taxon>Enterobacterales</taxon>
        <taxon>Enterobacteriaceae</taxon>
        <taxon>Salmonella</taxon>
    </lineage>
</organism>
<dbReference type="AlphaFoldDB" id="A0A8E9ZQT5"/>
<reference evidence="6" key="1">
    <citation type="submission" date="2018-07" db="EMBL/GenBank/DDBJ databases">
        <authorList>
            <consortium name="GenomeTrakr network: Whole genome sequencing for foodborne pathogen traceback"/>
        </authorList>
    </citation>
    <scope>NUCLEOTIDE SEQUENCE</scope>
    <source>
        <plasmid evidence="6">pCFSAN030538</plasmid>
    </source>
</reference>
<geneLocation type="plasmid" evidence="6">
    <name>pCFSAN030538</name>
</geneLocation>
<evidence type="ECO:0000313" key="6">
    <source>
        <dbReference type="EMBL" id="QWJ71802.1"/>
    </source>
</evidence>
<dbReference type="Pfam" id="PF03865">
    <property type="entry name" value="ShlB"/>
    <property type="match status" value="1"/>
</dbReference>
<dbReference type="GO" id="GO:0046819">
    <property type="term" value="P:protein secretion by the type V secretion system"/>
    <property type="evidence" value="ECO:0007669"/>
    <property type="project" value="TreeGrafter"/>
</dbReference>
<keyword evidence="1" id="KW-1134">Transmembrane beta strand</keyword>
<evidence type="ECO:0000256" key="2">
    <source>
        <dbReference type="ARBA" id="ARBA00022692"/>
    </source>
</evidence>
<sequence length="505" mass="54650">MTFTGPVLTEADGAPSALRMQEVVAPWLKRPLSFSELQRLTEAVTAEYRRHGFLLARAALPPQTVRDGVLMVSVTPGRYDAAVIRNTSSLREGLVRDVVSGTLPAGQLVKKDELERGALLLSEIPGVHSQVSLMPGAQPGTTTPDIVVKDGKRVGGYLGMDNQGNRTTGRTRLLGGGVLNNPTGLGDQLRMDLIKSGDKSFLFSGGLDYSLPAGSSGLRVGTGYSRLNYRYDFMQHGFSGYSDNWMVYAGYPWVRTGTARADIRLEGGQQYLTDRYPRFMAGNRESEGRKRQTTVSLGVSGSMAGLPGGVTGFFLQGTRGTSDYRNEMARQMAFSRETGSGGGFYRLNYELNHEQQLWGGMAVYGRLAGQQAGSNLDSAQKFLLGGPSGVRAYGIGQGSVNSGNVLSLELRWRTDLPSSWGLAGNTPGLTVATFWDQGWGEQYKSPGSLTNSNHLKLSGAGLYTTLSERDNYALTASWAQRTGEKDPVSGRSDRDQFWLSAAKLF</sequence>
<name>A0A8E9ZQT5_SALDZ</name>
<evidence type="ECO:0000259" key="5">
    <source>
        <dbReference type="Pfam" id="PF08479"/>
    </source>
</evidence>
<proteinExistence type="predicted"/>
<evidence type="ECO:0000256" key="3">
    <source>
        <dbReference type="ARBA" id="ARBA00023237"/>
    </source>
</evidence>
<dbReference type="InterPro" id="IPR051544">
    <property type="entry name" value="TPS_OM_transporter"/>
</dbReference>
<keyword evidence="2" id="KW-0812">Transmembrane</keyword>
<keyword evidence="1" id="KW-0472">Membrane</keyword>
<protein>
    <submittedName>
        <fullName evidence="6">ShlB/FhaC/HecB family hemolysin secretion/activation protein</fullName>
    </submittedName>
</protein>
<dbReference type="InterPro" id="IPR013686">
    <property type="entry name" value="Polypept-transport_assoc_ShlB"/>
</dbReference>
<evidence type="ECO:0000259" key="4">
    <source>
        <dbReference type="Pfam" id="PF03865"/>
    </source>
</evidence>
<dbReference type="GO" id="GO:0008320">
    <property type="term" value="F:protein transmembrane transporter activity"/>
    <property type="evidence" value="ECO:0007669"/>
    <property type="project" value="TreeGrafter"/>
</dbReference>
<dbReference type="InterPro" id="IPR005565">
    <property type="entry name" value="Hemolysn_activator_HlyB_C"/>
</dbReference>
<reference evidence="6" key="2">
    <citation type="submission" date="2021-05" db="EMBL/GenBank/DDBJ databases">
        <title>Whole genome PacBio Sequel sequence of Salmonella enterica subsp. enterica.</title>
        <authorList>
            <person name="Hoffmann M."/>
            <person name="Balkey M."/>
            <person name="Luo Y."/>
        </authorList>
    </citation>
    <scope>NUCLEOTIDE SEQUENCE</scope>
    <source>
        <plasmid evidence="6">pCFSAN030538</plasmid>
    </source>
</reference>
<dbReference type="PANTHER" id="PTHR34597">
    <property type="entry name" value="SLR1661 PROTEIN"/>
    <property type="match status" value="1"/>
</dbReference>
<dbReference type="Pfam" id="PF08479">
    <property type="entry name" value="POTRA_2"/>
    <property type="match status" value="1"/>
</dbReference>